<dbReference type="InterPro" id="IPR001173">
    <property type="entry name" value="Glyco_trans_2-like"/>
</dbReference>
<evidence type="ECO:0000313" key="2">
    <source>
        <dbReference type="EMBL" id="RLE13352.1"/>
    </source>
</evidence>
<dbReference type="AlphaFoldDB" id="A0A662DGT4"/>
<evidence type="ECO:0000313" key="3">
    <source>
        <dbReference type="Proteomes" id="UP000280417"/>
    </source>
</evidence>
<comment type="caution">
    <text evidence="2">The sequence shown here is derived from an EMBL/GenBank/DDBJ whole genome shotgun (WGS) entry which is preliminary data.</text>
</comment>
<organism evidence="2 3">
    <name type="scientific">Aerophobetes bacterium</name>
    <dbReference type="NCBI Taxonomy" id="2030807"/>
    <lineage>
        <taxon>Bacteria</taxon>
        <taxon>Candidatus Aerophobota</taxon>
    </lineage>
</organism>
<dbReference type="Gene3D" id="3.90.550.10">
    <property type="entry name" value="Spore Coat Polysaccharide Biosynthesis Protein SpsA, Chain A"/>
    <property type="match status" value="1"/>
</dbReference>
<protein>
    <submittedName>
        <fullName evidence="2">Glycosyltransferase family 2 protein</fullName>
    </submittedName>
</protein>
<keyword evidence="2" id="KW-0808">Transferase</keyword>
<dbReference type="PANTHER" id="PTHR43685:SF3">
    <property type="entry name" value="SLR2126 PROTEIN"/>
    <property type="match status" value="1"/>
</dbReference>
<gene>
    <name evidence="2" type="ORF">DRJ04_04470</name>
</gene>
<reference evidence="2 3" key="1">
    <citation type="submission" date="2018-06" db="EMBL/GenBank/DDBJ databases">
        <title>Extensive metabolic versatility and redundancy in microbially diverse, dynamic hydrothermal sediments.</title>
        <authorList>
            <person name="Dombrowski N."/>
            <person name="Teske A."/>
            <person name="Baker B.J."/>
        </authorList>
    </citation>
    <scope>NUCLEOTIDE SEQUENCE [LARGE SCALE GENOMIC DNA]</scope>
    <source>
        <strain evidence="2">B3_G15</strain>
    </source>
</reference>
<evidence type="ECO:0000259" key="1">
    <source>
        <dbReference type="Pfam" id="PF00535"/>
    </source>
</evidence>
<proteinExistence type="predicted"/>
<dbReference type="EMBL" id="QMQA01000101">
    <property type="protein sequence ID" value="RLE13352.1"/>
    <property type="molecule type" value="Genomic_DNA"/>
</dbReference>
<dbReference type="Proteomes" id="UP000280417">
    <property type="component" value="Unassembled WGS sequence"/>
</dbReference>
<accession>A0A662DGT4</accession>
<dbReference type="Pfam" id="PF00535">
    <property type="entry name" value="Glycos_transf_2"/>
    <property type="match status" value="1"/>
</dbReference>
<dbReference type="InterPro" id="IPR050834">
    <property type="entry name" value="Glycosyltransf_2"/>
</dbReference>
<sequence length="310" mass="35685">MEEKEEKIKASIIIPTYNRADTIKKVVESLVNQTFPPDKYELVVVDDGSTDNTEQVIRSIKTSCSLRYFKQNRKGASAARNCGIKKARGEVIIFVDSDVVVNRYFVEEHVKSHQRDGIIVKGLLINTENIDNPASEKMKLSDISCAFFATGNVSIKKKYLLKAGLFDEDFKEYGWEDLELGLRLKKLGLKAITNRRAVGYHYRKKAVLADLPDLCEKERMRGRTAVLFYRKHPTLEVKLMTHISFFFFALDRMLNAGGWMSKKWAKNLLSWLEKHNSRILLSFFIKMITSHSYINGIREAINKNDCQAFK</sequence>
<dbReference type="PANTHER" id="PTHR43685">
    <property type="entry name" value="GLYCOSYLTRANSFERASE"/>
    <property type="match status" value="1"/>
</dbReference>
<dbReference type="CDD" id="cd00761">
    <property type="entry name" value="Glyco_tranf_GTA_type"/>
    <property type="match status" value="1"/>
</dbReference>
<dbReference type="SUPFAM" id="SSF53448">
    <property type="entry name" value="Nucleotide-diphospho-sugar transferases"/>
    <property type="match status" value="1"/>
</dbReference>
<dbReference type="GO" id="GO:0016740">
    <property type="term" value="F:transferase activity"/>
    <property type="evidence" value="ECO:0007669"/>
    <property type="project" value="UniProtKB-KW"/>
</dbReference>
<name>A0A662DGT4_UNCAE</name>
<dbReference type="InterPro" id="IPR029044">
    <property type="entry name" value="Nucleotide-diphossugar_trans"/>
</dbReference>
<feature type="domain" description="Glycosyltransferase 2-like" evidence="1">
    <location>
        <begin position="11"/>
        <end position="122"/>
    </location>
</feature>